<evidence type="ECO:0000313" key="3">
    <source>
        <dbReference type="Proteomes" id="UP000031599"/>
    </source>
</evidence>
<dbReference type="Proteomes" id="UP000031599">
    <property type="component" value="Unassembled WGS sequence"/>
</dbReference>
<dbReference type="RefSeq" id="WP_052546957.1">
    <property type="nucleotide sequence ID" value="NZ_JMCC02000010.1"/>
</dbReference>
<proteinExistence type="predicted"/>
<organism evidence="2 3">
    <name type="scientific">Enhygromyxa salina</name>
    <dbReference type="NCBI Taxonomy" id="215803"/>
    <lineage>
        <taxon>Bacteria</taxon>
        <taxon>Pseudomonadati</taxon>
        <taxon>Myxococcota</taxon>
        <taxon>Polyangia</taxon>
        <taxon>Nannocystales</taxon>
        <taxon>Nannocystaceae</taxon>
        <taxon>Enhygromyxa</taxon>
    </lineage>
</organism>
<sequence>MQRAIFLLSFAAALALPSLASATEPSPDPVPEPTIESLAAQPRAPALGPMPTPAEIDRANRIWRGVGIGYDVGFWGRAHFAQTLKVDIPFGWRIGQFLGARVRGTMVYADSGPGPDSVFDPVFNHGLELFGRSPVMLGVLRVYGGGGAWVGIRLDPPTPMRLDPSNMDQRYAMGGGGHLGVEFKLTDRASVQFEVGGQSPGHALGYDGGASVMSGIMIYTGRPKPR</sequence>
<keyword evidence="1" id="KW-0732">Signal</keyword>
<name>A0A0C1ZMC5_9BACT</name>
<evidence type="ECO:0008006" key="4">
    <source>
        <dbReference type="Google" id="ProtNLM"/>
    </source>
</evidence>
<feature type="chain" id="PRO_5002144388" description="Outer membrane protein beta-barrel domain-containing protein" evidence="1">
    <location>
        <begin position="23"/>
        <end position="226"/>
    </location>
</feature>
<reference evidence="2 3" key="1">
    <citation type="submission" date="2014-12" db="EMBL/GenBank/DDBJ databases">
        <title>Genome assembly of Enhygromyxa salina DSM 15201.</title>
        <authorList>
            <person name="Sharma G."/>
            <person name="Subramanian S."/>
        </authorList>
    </citation>
    <scope>NUCLEOTIDE SEQUENCE [LARGE SCALE GENOMIC DNA]</scope>
    <source>
        <strain evidence="2 3">DSM 15201</strain>
    </source>
</reference>
<evidence type="ECO:0000313" key="2">
    <source>
        <dbReference type="EMBL" id="KIG18629.1"/>
    </source>
</evidence>
<accession>A0A0C1ZMC5</accession>
<evidence type="ECO:0000256" key="1">
    <source>
        <dbReference type="SAM" id="SignalP"/>
    </source>
</evidence>
<protein>
    <recommendedName>
        <fullName evidence="4">Outer membrane protein beta-barrel domain-containing protein</fullName>
    </recommendedName>
</protein>
<comment type="caution">
    <text evidence="2">The sequence shown here is derived from an EMBL/GenBank/DDBJ whole genome shotgun (WGS) entry which is preliminary data.</text>
</comment>
<gene>
    <name evidence="2" type="ORF">DB30_00314</name>
</gene>
<dbReference type="AlphaFoldDB" id="A0A0C1ZMC5"/>
<dbReference type="EMBL" id="JMCC02000010">
    <property type="protein sequence ID" value="KIG18629.1"/>
    <property type="molecule type" value="Genomic_DNA"/>
</dbReference>
<feature type="signal peptide" evidence="1">
    <location>
        <begin position="1"/>
        <end position="22"/>
    </location>
</feature>